<proteinExistence type="predicted"/>
<protein>
    <recommendedName>
        <fullName evidence="1">J domain-containing protein</fullName>
    </recommendedName>
</protein>
<name>A0A3P7MP88_CYLGO</name>
<dbReference type="PANTHER" id="PTHR23172">
    <property type="entry name" value="AUXILIN/CYCLIN G-ASSOCIATED KINASE-RELATED"/>
    <property type="match status" value="1"/>
</dbReference>
<dbReference type="EMBL" id="UYRV01118967">
    <property type="protein sequence ID" value="VDN31444.1"/>
    <property type="molecule type" value="Genomic_DNA"/>
</dbReference>
<organism evidence="2 3">
    <name type="scientific">Cylicostephanus goldi</name>
    <name type="common">Nematode worm</name>
    <dbReference type="NCBI Taxonomy" id="71465"/>
    <lineage>
        <taxon>Eukaryota</taxon>
        <taxon>Metazoa</taxon>
        <taxon>Ecdysozoa</taxon>
        <taxon>Nematoda</taxon>
        <taxon>Chromadorea</taxon>
        <taxon>Rhabditida</taxon>
        <taxon>Rhabditina</taxon>
        <taxon>Rhabditomorpha</taxon>
        <taxon>Strongyloidea</taxon>
        <taxon>Strongylidae</taxon>
        <taxon>Cylicostephanus</taxon>
    </lineage>
</organism>
<dbReference type="PROSITE" id="PS50076">
    <property type="entry name" value="DNAJ_2"/>
    <property type="match status" value="1"/>
</dbReference>
<dbReference type="SUPFAM" id="SSF46565">
    <property type="entry name" value="Chaperone J-domain"/>
    <property type="match status" value="1"/>
</dbReference>
<evidence type="ECO:0000259" key="1">
    <source>
        <dbReference type="PROSITE" id="PS50076"/>
    </source>
</evidence>
<keyword evidence="3" id="KW-1185">Reference proteome</keyword>
<dbReference type="Proteomes" id="UP000271889">
    <property type="component" value="Unassembled WGS sequence"/>
</dbReference>
<evidence type="ECO:0000313" key="3">
    <source>
        <dbReference type="Proteomes" id="UP000271889"/>
    </source>
</evidence>
<evidence type="ECO:0000313" key="2">
    <source>
        <dbReference type="EMBL" id="VDN31444.1"/>
    </source>
</evidence>
<dbReference type="SMART" id="SM00271">
    <property type="entry name" value="DnaJ"/>
    <property type="match status" value="1"/>
</dbReference>
<dbReference type="PANTHER" id="PTHR23172:SF19">
    <property type="entry name" value="J DOMAIN-CONTAINING PROTEIN"/>
    <property type="match status" value="1"/>
</dbReference>
<reference evidence="2 3" key="1">
    <citation type="submission" date="2018-11" db="EMBL/GenBank/DDBJ databases">
        <authorList>
            <consortium name="Pathogen Informatics"/>
        </authorList>
    </citation>
    <scope>NUCLEOTIDE SEQUENCE [LARGE SCALE GENOMIC DNA]</scope>
</reference>
<dbReference type="Gene3D" id="1.10.287.110">
    <property type="entry name" value="DnaJ domain"/>
    <property type="match status" value="1"/>
</dbReference>
<sequence>MNSGFGNVLRHVTFLKIQDWVNGKEGNIRALLASLSDVLWEGAEQWQHYCMADLLSENQVKKCYHRACLLVHPDKHVGQDHEELARAIFTELNEAWNVFVQNSRFSK</sequence>
<dbReference type="GO" id="GO:0005737">
    <property type="term" value="C:cytoplasm"/>
    <property type="evidence" value="ECO:0007669"/>
    <property type="project" value="TreeGrafter"/>
</dbReference>
<dbReference type="Pfam" id="PF00226">
    <property type="entry name" value="DnaJ"/>
    <property type="match status" value="1"/>
</dbReference>
<dbReference type="OrthoDB" id="1717591at2759"/>
<dbReference type="InterPro" id="IPR001623">
    <property type="entry name" value="DnaJ_domain"/>
</dbReference>
<dbReference type="GO" id="GO:0072318">
    <property type="term" value="P:clathrin coat disassembly"/>
    <property type="evidence" value="ECO:0007669"/>
    <property type="project" value="TreeGrafter"/>
</dbReference>
<dbReference type="GO" id="GO:0030276">
    <property type="term" value="F:clathrin binding"/>
    <property type="evidence" value="ECO:0007669"/>
    <property type="project" value="TreeGrafter"/>
</dbReference>
<gene>
    <name evidence="2" type="ORF">CGOC_LOCUS11823</name>
</gene>
<accession>A0A3P7MP88</accession>
<dbReference type="InterPro" id="IPR036869">
    <property type="entry name" value="J_dom_sf"/>
</dbReference>
<dbReference type="GO" id="GO:0031982">
    <property type="term" value="C:vesicle"/>
    <property type="evidence" value="ECO:0007669"/>
    <property type="project" value="TreeGrafter"/>
</dbReference>
<dbReference type="FunFam" id="1.10.287.110:FF:000002">
    <property type="entry name" value="putative tyrosine-protein phosphatase auxilin isoform X2"/>
    <property type="match status" value="1"/>
</dbReference>
<feature type="domain" description="J" evidence="1">
    <location>
        <begin position="44"/>
        <end position="107"/>
    </location>
</feature>
<dbReference type="GO" id="GO:0072583">
    <property type="term" value="P:clathrin-dependent endocytosis"/>
    <property type="evidence" value="ECO:0007669"/>
    <property type="project" value="TreeGrafter"/>
</dbReference>
<dbReference type="CDD" id="cd06257">
    <property type="entry name" value="DnaJ"/>
    <property type="match status" value="1"/>
</dbReference>
<dbReference type="AlphaFoldDB" id="A0A3P7MP88"/>